<dbReference type="InterPro" id="IPR000719">
    <property type="entry name" value="Prot_kinase_dom"/>
</dbReference>
<dbReference type="InterPro" id="IPR011009">
    <property type="entry name" value="Kinase-like_dom_sf"/>
</dbReference>
<evidence type="ECO:0000256" key="7">
    <source>
        <dbReference type="SAM" id="MobiDB-lite"/>
    </source>
</evidence>
<dbReference type="PANTHER" id="PTHR24353">
    <property type="entry name" value="CYCLIC NUCLEOTIDE-DEPENDENT PROTEIN KINASE"/>
    <property type="match status" value="1"/>
</dbReference>
<feature type="compositionally biased region" description="Low complexity" evidence="7">
    <location>
        <begin position="374"/>
        <end position="419"/>
    </location>
</feature>
<dbReference type="SUPFAM" id="SSF56112">
    <property type="entry name" value="Protein kinase-like (PK-like)"/>
    <property type="match status" value="1"/>
</dbReference>
<comment type="caution">
    <text evidence="10">The sequence shown here is derived from an EMBL/GenBank/DDBJ whole genome shotgun (WGS) entry which is preliminary data.</text>
</comment>
<dbReference type="InterPro" id="IPR017441">
    <property type="entry name" value="Protein_kinase_ATP_BS"/>
</dbReference>
<dbReference type="PANTHER" id="PTHR24353:SF37">
    <property type="entry name" value="CAMP-DEPENDENT PROTEIN KINASE CATALYTIC SUBUNIT PRKX"/>
    <property type="match status" value="1"/>
</dbReference>
<dbReference type="PROSITE" id="PS50011">
    <property type="entry name" value="PROTEIN_KINASE_DOM"/>
    <property type="match status" value="1"/>
</dbReference>
<evidence type="ECO:0000313" key="10">
    <source>
        <dbReference type="EMBL" id="KAK7241237.1"/>
    </source>
</evidence>
<keyword evidence="11" id="KW-1185">Reference proteome</keyword>
<feature type="compositionally biased region" description="Basic and acidic residues" evidence="7">
    <location>
        <begin position="345"/>
        <end position="373"/>
    </location>
</feature>
<keyword evidence="5 6" id="KW-0067">ATP-binding</keyword>
<evidence type="ECO:0000259" key="8">
    <source>
        <dbReference type="PROSITE" id="PS50011"/>
    </source>
</evidence>
<dbReference type="PROSITE" id="PS00107">
    <property type="entry name" value="PROTEIN_KINASE_ATP"/>
    <property type="match status" value="1"/>
</dbReference>
<keyword evidence="2" id="KW-0808">Transferase</keyword>
<sequence>MSTRGKLERGESEKKERRPEQILYRITDFENHETIGTGAFSRVRLVRNILEDQMRCVKIIKKLDIVSRDLLRYVRSEVALLRTVEHPFLCPSLGKYQDASSVYVVFELLRGGDLHHRLRALGTLGEPDCRFYMGQVVPALEYLHRLGVVYRGVKPENLVLDDAGYCRVVDLGLSKLVHFHKTLTLCGDPEYVAPEVLLRGGYGKEADCWALGVLVFELLCGYPPFYDANPLGIYQKVLKGRFDEPKELRKHGSARSFVEHLLRRDVRKRLGGSAGAGACRSHAWLSSTPWDKVLAKEAEPPFAPSLDRKCVRDNFDEYLEEEENTRRLAPLAPDDVKAIDDIVNDREAEPERRPASPDKRPKTPGKDDAKAAADGDATPASSSRFNFFRRSSSKSKAGSSSSVAEPAEAKGAAAAAPPADDAKAADGGGGARPADDADAKGGGDDAKADDDAKRDDAESDAKDAAPSPARHRNAAVVLRDAPPGAEPEPAPPPADDAPEEAGAE</sequence>
<protein>
    <submittedName>
        <fullName evidence="10">cAMP-dependent protein kinase</fullName>
    </submittedName>
</protein>
<feature type="compositionally biased region" description="Pro residues" evidence="7">
    <location>
        <begin position="484"/>
        <end position="495"/>
    </location>
</feature>
<feature type="domain" description="Protein kinase" evidence="8">
    <location>
        <begin position="29"/>
        <end position="285"/>
    </location>
</feature>
<reference evidence="10 11" key="1">
    <citation type="submission" date="2024-03" db="EMBL/GenBank/DDBJ databases">
        <title>Aureococcus anophagefferens CCMP1851 and Kratosvirus quantuckense: Draft genome of a second virus-susceptible host strain in the model system.</title>
        <authorList>
            <person name="Chase E."/>
            <person name="Truchon A.R."/>
            <person name="Schepens W."/>
            <person name="Wilhelm S.W."/>
        </authorList>
    </citation>
    <scope>NUCLEOTIDE SEQUENCE [LARGE SCALE GENOMIC DNA]</scope>
    <source>
        <strain evidence="10 11">CCMP1851</strain>
    </source>
</reference>
<organism evidence="10 11">
    <name type="scientific">Aureococcus anophagefferens</name>
    <name type="common">Harmful bloom alga</name>
    <dbReference type="NCBI Taxonomy" id="44056"/>
    <lineage>
        <taxon>Eukaryota</taxon>
        <taxon>Sar</taxon>
        <taxon>Stramenopiles</taxon>
        <taxon>Ochrophyta</taxon>
        <taxon>Pelagophyceae</taxon>
        <taxon>Pelagomonadales</taxon>
        <taxon>Pelagomonadaceae</taxon>
        <taxon>Aureococcus</taxon>
    </lineage>
</organism>
<dbReference type="PROSITE" id="PS51285">
    <property type="entry name" value="AGC_KINASE_CTER"/>
    <property type="match status" value="1"/>
</dbReference>
<evidence type="ECO:0000256" key="5">
    <source>
        <dbReference type="ARBA" id="ARBA00022840"/>
    </source>
</evidence>
<dbReference type="EMBL" id="JBBJCI010000204">
    <property type="protein sequence ID" value="KAK7241237.1"/>
    <property type="molecule type" value="Genomic_DNA"/>
</dbReference>
<dbReference type="GO" id="GO:0016301">
    <property type="term" value="F:kinase activity"/>
    <property type="evidence" value="ECO:0007669"/>
    <property type="project" value="UniProtKB-KW"/>
</dbReference>
<accession>A0ABR1FYE6</accession>
<keyword evidence="1" id="KW-0723">Serine/threonine-protein kinase</keyword>
<feature type="compositionally biased region" description="Basic and acidic residues" evidence="7">
    <location>
        <begin position="433"/>
        <end position="463"/>
    </location>
</feature>
<feature type="region of interest" description="Disordered" evidence="7">
    <location>
        <begin position="345"/>
        <end position="504"/>
    </location>
</feature>
<keyword evidence="4 10" id="KW-0418">Kinase</keyword>
<evidence type="ECO:0000259" key="9">
    <source>
        <dbReference type="PROSITE" id="PS51285"/>
    </source>
</evidence>
<evidence type="ECO:0000256" key="1">
    <source>
        <dbReference type="ARBA" id="ARBA00022527"/>
    </source>
</evidence>
<evidence type="ECO:0000256" key="6">
    <source>
        <dbReference type="PROSITE-ProRule" id="PRU10141"/>
    </source>
</evidence>
<keyword evidence="3 6" id="KW-0547">Nucleotide-binding</keyword>
<evidence type="ECO:0000256" key="3">
    <source>
        <dbReference type="ARBA" id="ARBA00022741"/>
    </source>
</evidence>
<gene>
    <name evidence="10" type="ORF">SO694_00051270</name>
</gene>
<evidence type="ECO:0000256" key="4">
    <source>
        <dbReference type="ARBA" id="ARBA00022777"/>
    </source>
</evidence>
<dbReference type="Gene3D" id="3.30.200.20">
    <property type="entry name" value="Phosphorylase Kinase, domain 1"/>
    <property type="match status" value="1"/>
</dbReference>
<dbReference type="Proteomes" id="UP001363151">
    <property type="component" value="Unassembled WGS sequence"/>
</dbReference>
<feature type="binding site" evidence="6">
    <location>
        <position position="62"/>
    </location>
    <ligand>
        <name>ATP</name>
        <dbReference type="ChEBI" id="CHEBI:30616"/>
    </ligand>
</feature>
<feature type="domain" description="AGC-kinase C-terminal" evidence="9">
    <location>
        <begin position="286"/>
        <end position="400"/>
    </location>
</feature>
<evidence type="ECO:0000256" key="2">
    <source>
        <dbReference type="ARBA" id="ARBA00022679"/>
    </source>
</evidence>
<dbReference type="Pfam" id="PF00069">
    <property type="entry name" value="Pkinase"/>
    <property type="match status" value="1"/>
</dbReference>
<evidence type="ECO:0000313" key="11">
    <source>
        <dbReference type="Proteomes" id="UP001363151"/>
    </source>
</evidence>
<proteinExistence type="predicted"/>
<dbReference type="InterPro" id="IPR000961">
    <property type="entry name" value="AGC-kinase_C"/>
</dbReference>
<name>A0ABR1FYE6_AURAN</name>
<dbReference type="Gene3D" id="1.10.510.10">
    <property type="entry name" value="Transferase(Phosphotransferase) domain 1"/>
    <property type="match status" value="1"/>
</dbReference>